<accession>A0A2W1K2B7</accession>
<dbReference type="EMBL" id="QKQP01000005">
    <property type="protein sequence ID" value="PZD80683.1"/>
    <property type="molecule type" value="Genomic_DNA"/>
</dbReference>
<dbReference type="AlphaFoldDB" id="A0A2W1K2B7"/>
<comment type="caution">
    <text evidence="1">The sequence shown here is derived from an EMBL/GenBank/DDBJ whole genome shotgun (WGS) entry which is preliminary data.</text>
</comment>
<organism evidence="1 2">
    <name type="scientific">Acidithiobacillus ferrooxidans</name>
    <name type="common">Thiobacillus ferrooxidans</name>
    <dbReference type="NCBI Taxonomy" id="920"/>
    <lineage>
        <taxon>Bacteria</taxon>
        <taxon>Pseudomonadati</taxon>
        <taxon>Pseudomonadota</taxon>
        <taxon>Acidithiobacillia</taxon>
        <taxon>Acidithiobacillales</taxon>
        <taxon>Acidithiobacillaceae</taxon>
        <taxon>Acidithiobacillus</taxon>
    </lineage>
</organism>
<evidence type="ECO:0000313" key="2">
    <source>
        <dbReference type="Proteomes" id="UP000248886"/>
    </source>
</evidence>
<dbReference type="Proteomes" id="UP000248886">
    <property type="component" value="Unassembled WGS sequence"/>
</dbReference>
<name>A0A2W1K2B7_ACIFR</name>
<evidence type="ECO:0000313" key="1">
    <source>
        <dbReference type="EMBL" id="PZD80683.1"/>
    </source>
</evidence>
<dbReference type="OMA" id="GDHTHLY"/>
<proteinExistence type="predicted"/>
<protein>
    <submittedName>
        <fullName evidence="1">Uncharacterized protein</fullName>
    </submittedName>
</protein>
<dbReference type="GeneID" id="65281695"/>
<gene>
    <name evidence="1" type="ORF">DN052_09585</name>
</gene>
<dbReference type="OrthoDB" id="5298051at2"/>
<sequence length="144" mass="15371">MSQNIFRILWVLTAVVLSMVIAPVGAAVDHPLQLAMNNYSMAKMASGSGTSVSGKKYIKILSPANGSRINARTPVVISYDVTLAPGGNHIHFYVDNHFKGLTHELKGSFSLGTMAPGIHTICIKEATVAHVLIGVNRCITVTVK</sequence>
<reference evidence="1 2" key="1">
    <citation type="submission" date="2018-06" db="EMBL/GenBank/DDBJ databases">
        <title>Draft sequence of Acidithiobacillus ferrooxidans CCM 4253.</title>
        <authorList>
            <person name="Moya-Beltran A."/>
            <person name="Castro M."/>
            <person name="Covarrubias P.C."/>
            <person name="Issotta F."/>
            <person name="Janiczek O."/>
            <person name="Mandl M."/>
            <person name="Kucera J."/>
            <person name="Quatrini R."/>
        </authorList>
    </citation>
    <scope>NUCLEOTIDE SEQUENCE [LARGE SCALE GENOMIC DNA]</scope>
    <source>
        <strain evidence="1 2">CCM 4253</strain>
    </source>
</reference>
<dbReference type="RefSeq" id="WP_009564021.1">
    <property type="nucleotide sequence ID" value="NZ_AP025160.1"/>
</dbReference>